<reference evidence="3 4" key="1">
    <citation type="submission" date="2019-09" db="EMBL/GenBank/DDBJ databases">
        <title>Whole genome sequences of isolates from the Mars Exploration Rovers.</title>
        <authorList>
            <person name="Seuylemezian A."/>
            <person name="Vaishampayan P."/>
        </authorList>
    </citation>
    <scope>NUCLEOTIDE SEQUENCE [LARGE SCALE GENOMIC DNA]</scope>
    <source>
        <strain evidence="3 4">MER_TA_151</strain>
    </source>
</reference>
<dbReference type="EMBL" id="VYKL01000026">
    <property type="protein sequence ID" value="KAA9021650.1"/>
    <property type="molecule type" value="Genomic_DNA"/>
</dbReference>
<evidence type="ECO:0000313" key="4">
    <source>
        <dbReference type="Proteomes" id="UP000326671"/>
    </source>
</evidence>
<proteinExistence type="predicted"/>
<dbReference type="PANTHER" id="PTHR30137">
    <property type="entry name" value="LUCIFERASE-LIKE MONOOXYGENASE"/>
    <property type="match status" value="1"/>
</dbReference>
<dbReference type="InterPro" id="IPR011251">
    <property type="entry name" value="Luciferase-like_dom"/>
</dbReference>
<dbReference type="InterPro" id="IPR036661">
    <property type="entry name" value="Luciferase-like_sf"/>
</dbReference>
<evidence type="ECO:0000313" key="3">
    <source>
        <dbReference type="EMBL" id="KAA9021650.1"/>
    </source>
</evidence>
<comment type="similarity">
    <text evidence="1">To bacterial alkanal monooxygenase alpha and beta chains.</text>
</comment>
<dbReference type="FunFam" id="3.20.20.30:FF:000002">
    <property type="entry name" value="LLM class flavin-dependent oxidoreductase"/>
    <property type="match status" value="1"/>
</dbReference>
<dbReference type="OrthoDB" id="9780518at2"/>
<dbReference type="InterPro" id="IPR019949">
    <property type="entry name" value="CmoO-like"/>
</dbReference>
<dbReference type="Proteomes" id="UP000326671">
    <property type="component" value="Unassembled WGS sequence"/>
</dbReference>
<dbReference type="Gene3D" id="3.20.20.30">
    <property type="entry name" value="Luciferase-like domain"/>
    <property type="match status" value="1"/>
</dbReference>
<dbReference type="AlphaFoldDB" id="A0A5J5HM66"/>
<protein>
    <submittedName>
        <fullName evidence="3">LLM class flavin-dependent oxidoreductase</fullName>
    </submittedName>
</protein>
<dbReference type="RefSeq" id="WP_150441178.1">
    <property type="nucleotide sequence ID" value="NZ_VYKL01000026.1"/>
</dbReference>
<keyword evidence="4" id="KW-1185">Reference proteome</keyword>
<dbReference type="GO" id="GO:0016705">
    <property type="term" value="F:oxidoreductase activity, acting on paired donors, with incorporation or reduction of molecular oxygen"/>
    <property type="evidence" value="ECO:0007669"/>
    <property type="project" value="InterPro"/>
</dbReference>
<dbReference type="GO" id="GO:0005829">
    <property type="term" value="C:cytosol"/>
    <property type="evidence" value="ECO:0007669"/>
    <property type="project" value="TreeGrafter"/>
</dbReference>
<evidence type="ECO:0000256" key="1">
    <source>
        <dbReference type="ARBA" id="ARBA00007789"/>
    </source>
</evidence>
<gene>
    <name evidence="3" type="ORF">F4V44_16820</name>
</gene>
<sequence>MSNLTSKKLSDLSYSVLDLVPVLKGGSAGDSIKNTVDLARHAEDWGYKRYWMAEHHNNPGIASSATPVLIGHVAAHTTSIRVGSGGVMLPNHSSLVVAEQFGTLETMFPERIDLGLGRAPGTDQLTARALRRDYNGDGQDFPEQLAELRAYFQPGKQAEQMSVRAIPGQGLQIPIWLLGSSGFSAQLAGLLGLPFSFASHFSPENTLPALGLYRNSFQSSDVLEKPYSMVCVNVIAADSDEEAKKLATTLQQYHLNIIRNTRGPLEPPVNNIDSICNGYEKAYLEQKLVRSIIGGPSTIKAQLERFLEETQAEEIMINSQIYDHKARLHSFEIIADILNDR</sequence>
<dbReference type="SUPFAM" id="SSF51679">
    <property type="entry name" value="Bacterial luciferase-like"/>
    <property type="match status" value="1"/>
</dbReference>
<evidence type="ECO:0000259" key="2">
    <source>
        <dbReference type="Pfam" id="PF00296"/>
    </source>
</evidence>
<dbReference type="PANTHER" id="PTHR30137:SF6">
    <property type="entry name" value="LUCIFERASE-LIKE MONOOXYGENASE"/>
    <property type="match status" value="1"/>
</dbReference>
<name>A0A5J5HM66_9BACI</name>
<dbReference type="InterPro" id="IPR050766">
    <property type="entry name" value="Bact_Lucif_Oxidored"/>
</dbReference>
<dbReference type="CDD" id="cd00347">
    <property type="entry name" value="Flavin_utilizing_monoxygenases"/>
    <property type="match status" value="2"/>
</dbReference>
<dbReference type="NCBIfam" id="TIGR03558">
    <property type="entry name" value="oxido_grp_1"/>
    <property type="match status" value="1"/>
</dbReference>
<accession>A0A5J5HM66</accession>
<comment type="caution">
    <text evidence="3">The sequence shown here is derived from an EMBL/GenBank/DDBJ whole genome shotgun (WGS) entry which is preliminary data.</text>
</comment>
<dbReference type="Pfam" id="PF00296">
    <property type="entry name" value="Bac_luciferase"/>
    <property type="match status" value="1"/>
</dbReference>
<feature type="domain" description="Luciferase-like" evidence="2">
    <location>
        <begin position="26"/>
        <end position="309"/>
    </location>
</feature>
<organism evidence="3 4">
    <name type="scientific">Niallia endozanthoxylica</name>
    <dbReference type="NCBI Taxonomy" id="2036016"/>
    <lineage>
        <taxon>Bacteria</taxon>
        <taxon>Bacillati</taxon>
        <taxon>Bacillota</taxon>
        <taxon>Bacilli</taxon>
        <taxon>Bacillales</taxon>
        <taxon>Bacillaceae</taxon>
        <taxon>Niallia</taxon>
    </lineage>
</organism>